<evidence type="ECO:0000259" key="7">
    <source>
        <dbReference type="SMART" id="SM01204"/>
    </source>
</evidence>
<dbReference type="EMBL" id="CP121472">
    <property type="protein sequence ID" value="WPL19932.1"/>
    <property type="molecule type" value="Genomic_DNA"/>
</dbReference>
<evidence type="ECO:0000259" key="6">
    <source>
        <dbReference type="SMART" id="SM00897"/>
    </source>
</evidence>
<dbReference type="Pfam" id="PF08495">
    <property type="entry name" value="FIST"/>
    <property type="match status" value="1"/>
</dbReference>
<organism evidence="8 9">
    <name type="scientific">Thiorhodovibrio winogradskyi</name>
    <dbReference type="NCBI Taxonomy" id="77007"/>
    <lineage>
        <taxon>Bacteria</taxon>
        <taxon>Pseudomonadati</taxon>
        <taxon>Pseudomonadota</taxon>
        <taxon>Gammaproteobacteria</taxon>
        <taxon>Chromatiales</taxon>
        <taxon>Chromatiaceae</taxon>
        <taxon>Thiorhodovibrio</taxon>
    </lineage>
</organism>
<keyword evidence="2" id="KW-1003">Cell membrane</keyword>
<dbReference type="PANTHER" id="PTHR14939">
    <property type="entry name" value="F-BOX ONLY PROTEIN 22"/>
    <property type="match status" value="1"/>
</dbReference>
<dbReference type="InterPro" id="IPR013702">
    <property type="entry name" value="FIST_domain_N"/>
</dbReference>
<evidence type="ECO:0000256" key="2">
    <source>
        <dbReference type="ARBA" id="ARBA00022475"/>
    </source>
</evidence>
<protein>
    <recommendedName>
        <fullName evidence="10">Histidine kinase</fullName>
    </recommendedName>
</protein>
<dbReference type="SMART" id="SM01204">
    <property type="entry name" value="FIST_C"/>
    <property type="match status" value="1"/>
</dbReference>
<gene>
    <name evidence="8" type="ORF">Thiowin_05087</name>
</gene>
<feature type="domain" description="FIST" evidence="6">
    <location>
        <begin position="30"/>
        <end position="218"/>
    </location>
</feature>
<evidence type="ECO:0000256" key="1">
    <source>
        <dbReference type="ARBA" id="ARBA00004651"/>
    </source>
</evidence>
<dbReference type="InterPro" id="IPR019494">
    <property type="entry name" value="FIST_C"/>
</dbReference>
<sequence>MNLFRHTHASGEDWRQILAQAAAELRGATGNLGFVYVTEPLSPHLDDLLDALRLATKVEHWCGAVAGGVCATGVESYERPALAAMVADLPTDSFRVFPPIVRDLKAFDVDQKAWLGNQLPYTALVHADPGNGQTKSLIEQLAARTATGFLVGGLASATVGKEARLIADEPCGGGLTGVLLSDNVAVQTGLSQGCTPIGPQRRITEAQRNVIVQLDGRPALDVFREDIGSELARDLNRVGGLIFAGLPIRGSDTGDYLVRNLIGIDTNKRLLAIAELVEHGQEVMFCRRDPDSAREDMTRMLRHLKGRLRQPPRGGIYVSCLGRGASLFGEDSEELKMIQDQLDEVPLVGFFANGEIFQDRMYGYTGVLTLFTG</sequence>
<dbReference type="RefSeq" id="WP_328985689.1">
    <property type="nucleotide sequence ID" value="NZ_CP121472.1"/>
</dbReference>
<accession>A0ABZ0SJD6</accession>
<proteinExistence type="predicted"/>
<evidence type="ECO:0000256" key="3">
    <source>
        <dbReference type="ARBA" id="ARBA00022692"/>
    </source>
</evidence>
<evidence type="ECO:0000313" key="9">
    <source>
        <dbReference type="Proteomes" id="UP001432180"/>
    </source>
</evidence>
<dbReference type="PIRSF" id="PIRSF018953">
    <property type="entry name" value="UCP018953"/>
    <property type="match status" value="1"/>
</dbReference>
<comment type="subcellular location">
    <subcellularLocation>
        <location evidence="1">Cell membrane</location>
        <topology evidence="1">Multi-pass membrane protein</topology>
    </subcellularLocation>
</comment>
<evidence type="ECO:0000256" key="4">
    <source>
        <dbReference type="ARBA" id="ARBA00022989"/>
    </source>
</evidence>
<keyword evidence="4" id="KW-1133">Transmembrane helix</keyword>
<evidence type="ECO:0000256" key="5">
    <source>
        <dbReference type="ARBA" id="ARBA00023136"/>
    </source>
</evidence>
<evidence type="ECO:0008006" key="10">
    <source>
        <dbReference type="Google" id="ProtNLM"/>
    </source>
</evidence>
<feature type="domain" description="FIST C-domain" evidence="7">
    <location>
        <begin position="219"/>
        <end position="359"/>
    </location>
</feature>
<keyword evidence="5" id="KW-0472">Membrane</keyword>
<evidence type="ECO:0000313" key="8">
    <source>
        <dbReference type="EMBL" id="WPL19932.1"/>
    </source>
</evidence>
<dbReference type="SMART" id="SM00897">
    <property type="entry name" value="FIST"/>
    <property type="match status" value="1"/>
</dbReference>
<dbReference type="Proteomes" id="UP001432180">
    <property type="component" value="Chromosome"/>
</dbReference>
<dbReference type="InterPro" id="IPR016741">
    <property type="entry name" value="UCP018953"/>
</dbReference>
<dbReference type="PANTHER" id="PTHR14939:SF5">
    <property type="entry name" value="F-BOX ONLY PROTEIN 22"/>
    <property type="match status" value="1"/>
</dbReference>
<keyword evidence="9" id="KW-1185">Reference proteome</keyword>
<keyword evidence="3" id="KW-0812">Transmembrane</keyword>
<reference evidence="8 9" key="1">
    <citation type="journal article" date="2023" name="Microorganisms">
        <title>Thiorhodovibrio frisius and Trv. litoralis spp. nov., Two Novel Members from a Clade of Fastidious Purple Sulfur Bacteria That Exhibit Unique Red-Shifted Light-Harvesting Capabilities.</title>
        <authorList>
            <person name="Methner A."/>
            <person name="Kuzyk S.B."/>
            <person name="Petersen J."/>
            <person name="Bauer S."/>
            <person name="Brinkmann H."/>
            <person name="Sichau K."/>
            <person name="Wanner G."/>
            <person name="Wolf J."/>
            <person name="Neumann-Schaal M."/>
            <person name="Henke P."/>
            <person name="Tank M."/>
            <person name="Sproer C."/>
            <person name="Bunk B."/>
            <person name="Overmann J."/>
        </authorList>
    </citation>
    <scope>NUCLEOTIDE SEQUENCE [LARGE SCALE GENOMIC DNA]</scope>
    <source>
        <strain evidence="8 9">DSM 6702</strain>
    </source>
</reference>
<dbReference type="Pfam" id="PF10442">
    <property type="entry name" value="FIST_C"/>
    <property type="match status" value="1"/>
</dbReference>
<name>A0ABZ0SJD6_9GAMM</name>